<reference evidence="1" key="1">
    <citation type="thesis" date="2020" institute="ProQuest LLC" country="789 East Eisenhower Parkway, Ann Arbor, MI, USA">
        <title>Comparative Genomics and Chromosome Evolution.</title>
        <authorList>
            <person name="Mudd A.B."/>
        </authorList>
    </citation>
    <scope>NUCLEOTIDE SEQUENCE</scope>
    <source>
        <strain evidence="1">237g6f4</strain>
        <tissue evidence="1">Blood</tissue>
    </source>
</reference>
<evidence type="ECO:0000313" key="1">
    <source>
        <dbReference type="EMBL" id="KAG8540270.1"/>
    </source>
</evidence>
<accession>A0AAV6YZ63</accession>
<gene>
    <name evidence="1" type="ORF">GDO81_019598</name>
</gene>
<proteinExistence type="predicted"/>
<name>A0AAV6YZ63_ENGPU</name>
<sequence>MPENIRRRSVGTIQSRIRRINSSIGNFYQNGQRMKNFNCPVDGKKEKDFSRACGKRLTLWSRIYNYLYDKADMSGRYTCLPVVTLF</sequence>
<comment type="caution">
    <text evidence="1">The sequence shown here is derived from an EMBL/GenBank/DDBJ whole genome shotgun (WGS) entry which is preliminary data.</text>
</comment>
<organism evidence="1 2">
    <name type="scientific">Engystomops pustulosus</name>
    <name type="common">Tungara frog</name>
    <name type="synonym">Physalaemus pustulosus</name>
    <dbReference type="NCBI Taxonomy" id="76066"/>
    <lineage>
        <taxon>Eukaryota</taxon>
        <taxon>Metazoa</taxon>
        <taxon>Chordata</taxon>
        <taxon>Craniata</taxon>
        <taxon>Vertebrata</taxon>
        <taxon>Euteleostomi</taxon>
        <taxon>Amphibia</taxon>
        <taxon>Batrachia</taxon>
        <taxon>Anura</taxon>
        <taxon>Neobatrachia</taxon>
        <taxon>Hyloidea</taxon>
        <taxon>Leptodactylidae</taxon>
        <taxon>Leiuperinae</taxon>
        <taxon>Engystomops</taxon>
    </lineage>
</organism>
<dbReference type="AlphaFoldDB" id="A0AAV6YZ63"/>
<dbReference type="Proteomes" id="UP000824782">
    <property type="component" value="Unassembled WGS sequence"/>
</dbReference>
<dbReference type="EMBL" id="WNYA01010982">
    <property type="protein sequence ID" value="KAG8540270.1"/>
    <property type="molecule type" value="Genomic_DNA"/>
</dbReference>
<keyword evidence="2" id="KW-1185">Reference proteome</keyword>
<protein>
    <submittedName>
        <fullName evidence="1">Uncharacterized protein</fullName>
    </submittedName>
</protein>
<evidence type="ECO:0000313" key="2">
    <source>
        <dbReference type="Proteomes" id="UP000824782"/>
    </source>
</evidence>